<dbReference type="PANTHER" id="PTHR46601">
    <property type="entry name" value="ULP_PROTEASE DOMAIN-CONTAINING PROTEIN"/>
    <property type="match status" value="1"/>
</dbReference>
<reference evidence="2" key="2">
    <citation type="submission" date="2025-09" db="UniProtKB">
        <authorList>
            <consortium name="Ensembl"/>
        </authorList>
    </citation>
    <scope>IDENTIFICATION</scope>
</reference>
<feature type="compositionally biased region" description="Basic and acidic residues" evidence="1">
    <location>
        <begin position="126"/>
        <end position="156"/>
    </location>
</feature>
<dbReference type="Ensembl" id="ENSEBUT00000017208.1">
    <property type="protein sequence ID" value="ENSEBUP00000016632.1"/>
    <property type="gene ID" value="ENSEBUG00000010438.1"/>
</dbReference>
<feature type="compositionally biased region" description="Basic and acidic residues" evidence="1">
    <location>
        <begin position="165"/>
        <end position="174"/>
    </location>
</feature>
<feature type="compositionally biased region" description="Polar residues" evidence="1">
    <location>
        <begin position="22"/>
        <end position="34"/>
    </location>
</feature>
<accession>A0A8C4QLB1</accession>
<feature type="compositionally biased region" description="Basic and acidic residues" evidence="1">
    <location>
        <begin position="104"/>
        <end position="119"/>
    </location>
</feature>
<name>A0A8C4QLB1_EPTBU</name>
<dbReference type="PANTHER" id="PTHR46601:SF1">
    <property type="entry name" value="ADF-H DOMAIN-CONTAINING PROTEIN"/>
    <property type="match status" value="1"/>
</dbReference>
<dbReference type="AlphaFoldDB" id="A0A8C4QLB1"/>
<evidence type="ECO:0000256" key="1">
    <source>
        <dbReference type="SAM" id="MobiDB-lite"/>
    </source>
</evidence>
<feature type="compositionally biased region" description="Basic and acidic residues" evidence="1">
    <location>
        <begin position="82"/>
        <end position="95"/>
    </location>
</feature>
<keyword evidence="3" id="KW-1185">Reference proteome</keyword>
<feature type="region of interest" description="Disordered" evidence="1">
    <location>
        <begin position="941"/>
        <end position="960"/>
    </location>
</feature>
<evidence type="ECO:0000313" key="3">
    <source>
        <dbReference type="Proteomes" id="UP000694388"/>
    </source>
</evidence>
<proteinExistence type="predicted"/>
<evidence type="ECO:0000313" key="2">
    <source>
        <dbReference type="Ensembl" id="ENSEBUP00000016632.1"/>
    </source>
</evidence>
<organism evidence="2 3">
    <name type="scientific">Eptatretus burgeri</name>
    <name type="common">Inshore hagfish</name>
    <dbReference type="NCBI Taxonomy" id="7764"/>
    <lineage>
        <taxon>Eukaryota</taxon>
        <taxon>Metazoa</taxon>
        <taxon>Chordata</taxon>
        <taxon>Craniata</taxon>
        <taxon>Vertebrata</taxon>
        <taxon>Cyclostomata</taxon>
        <taxon>Myxini</taxon>
        <taxon>Myxiniformes</taxon>
        <taxon>Myxinidae</taxon>
        <taxon>Eptatretinae</taxon>
        <taxon>Eptatretus</taxon>
    </lineage>
</organism>
<dbReference type="Proteomes" id="UP000694388">
    <property type="component" value="Unplaced"/>
</dbReference>
<protein>
    <submittedName>
        <fullName evidence="2">Uncharacterized protein</fullName>
    </submittedName>
</protein>
<feature type="region of interest" description="Disordered" evidence="1">
    <location>
        <begin position="833"/>
        <end position="858"/>
    </location>
</feature>
<reference evidence="2" key="1">
    <citation type="submission" date="2025-08" db="UniProtKB">
        <authorList>
            <consortium name="Ensembl"/>
        </authorList>
    </citation>
    <scope>IDENTIFICATION</scope>
</reference>
<feature type="region of interest" description="Disordered" evidence="1">
    <location>
        <begin position="21"/>
        <end position="174"/>
    </location>
</feature>
<sequence length="960" mass="108664">MASHLRIKLRCCSRGTPLQVDEATSATGKVGTSKSENDEVKSETASARSMRKKRAMMEKDPIIWAAHKAMEAERHRNRRKNKTPEQTKRDKDNAAKRRRKYYARKKEEGKPATKKKESAKTLTRSELTKQRQYWREKQASCRENKSAQRKVWDRKKDRDRKRKMRVDIRDSKSHAEDRAACNMFTTPDAGKAQAGYSSSAKPKALSRLWSKLPSASKFAELVTELVNAKRLTPQKKAALETQGVSVTCCKKIEFGREIYAKPANNVRKLKLCRDDISRVRRRTIMAAVMVEGKYCLKRQLAQDLGMRPHYFTNIEDHPSNGSRFWKRRSDLTCMDVVENIQSMYRTAEISREMPTMRTMRKDLAQRRIMEVTVSRAYDIWKSISPGADVSLSTFQKLRPIDVLPLRQNKLNQCLCEYCTDILLKLQSLNQVASLYSDSECKIVDKYALLALTLCKKEEGSTVFRLRCVDRICDECGVQLLDDRFVNLVQASGDREVTWRKWQNKAYPHDWQSKTKKILVSKSGCVSDLVRELKAETEALAKHVFVANWQQNMYSKISSRLPRNSVTFVLDFAENYACTQQDEIQAAHWAIEQVTIHPIVAFMMPEHTDTMDSHIIQEAIVIISSDLKHDAHAVQHFTRLALDHLRLKRGLTVEQVLEFTDGCAVQYKSKLPFADISYARKDLNVSLERHFFGSRHGKGPSDCVSGVAKSAARRAVMSRQAIINTAETMYEFCTRSLTKNECTSQQRVFIFVKSGEICRDRPDRLVKTAVVGTRGLHAIKSVKPGVIAVHLLSCFCDECLGGRTGLCENMAYTPPWQTRALTLVNPPICDTGVLETPPECSEPERPPTGSSSDGPLDFGYLSAEQSVQRLCKSLEAEAIPPENEDEETQRSAQELLKSLDKEAAPPQNDSDGTLSFEVADTPSGTDSGDCGVADRQWQLLGIEVGSTEHRTYSADTDDTPA</sequence>
<feature type="region of interest" description="Disordered" evidence="1">
    <location>
        <begin position="876"/>
        <end position="931"/>
    </location>
</feature>